<comment type="subcellular location">
    <subcellularLocation>
        <location evidence="1">Cell membrane</location>
        <topology evidence="1">Multi-pass membrane protein</topology>
    </subcellularLocation>
</comment>
<keyword evidence="9" id="KW-1185">Reference proteome</keyword>
<evidence type="ECO:0000313" key="8">
    <source>
        <dbReference type="EMBL" id="SFU85228.1"/>
    </source>
</evidence>
<dbReference type="Pfam" id="PF13396">
    <property type="entry name" value="PLDc_N"/>
    <property type="match status" value="1"/>
</dbReference>
<sequence>MLLNAAAVLLFLAAWIVILVTNRLQSNQKLVWLAGTMFLPVIGPLIFFFKFASLRKANS</sequence>
<gene>
    <name evidence="8" type="ORF">SAMN04487941_2937</name>
</gene>
<dbReference type="RefSeq" id="WP_068838101.1">
    <property type="nucleotide sequence ID" value="NZ_FPCA01000003.1"/>
</dbReference>
<accession>A0A1I7JJB0</accession>
<organism evidence="8 9">
    <name type="scientific">Pontibacter akesuensis</name>
    <dbReference type="NCBI Taxonomy" id="388950"/>
    <lineage>
        <taxon>Bacteria</taxon>
        <taxon>Pseudomonadati</taxon>
        <taxon>Bacteroidota</taxon>
        <taxon>Cytophagia</taxon>
        <taxon>Cytophagales</taxon>
        <taxon>Hymenobacteraceae</taxon>
        <taxon>Pontibacter</taxon>
    </lineage>
</organism>
<evidence type="ECO:0000313" key="9">
    <source>
        <dbReference type="Proteomes" id="UP000182491"/>
    </source>
</evidence>
<reference evidence="9" key="1">
    <citation type="submission" date="2016-10" db="EMBL/GenBank/DDBJ databases">
        <authorList>
            <person name="Varghese N."/>
        </authorList>
    </citation>
    <scope>NUCLEOTIDE SEQUENCE [LARGE SCALE GENOMIC DNA]</scope>
    <source>
        <strain evidence="9">DSM 18820</strain>
    </source>
</reference>
<keyword evidence="5 6" id="KW-0472">Membrane</keyword>
<dbReference type="InterPro" id="IPR027379">
    <property type="entry name" value="CLS_N"/>
</dbReference>
<dbReference type="Proteomes" id="UP000182491">
    <property type="component" value="Unassembled WGS sequence"/>
</dbReference>
<evidence type="ECO:0000256" key="6">
    <source>
        <dbReference type="SAM" id="Phobius"/>
    </source>
</evidence>
<name>A0A1I7JJB0_9BACT</name>
<dbReference type="STRING" id="388950.GCA_001611675_02128"/>
<feature type="transmembrane region" description="Helical" evidence="6">
    <location>
        <begin position="31"/>
        <end position="49"/>
    </location>
</feature>
<evidence type="ECO:0000256" key="2">
    <source>
        <dbReference type="ARBA" id="ARBA00022475"/>
    </source>
</evidence>
<dbReference type="AlphaFoldDB" id="A0A1I7JJB0"/>
<dbReference type="GO" id="GO:0005886">
    <property type="term" value="C:plasma membrane"/>
    <property type="evidence" value="ECO:0007669"/>
    <property type="project" value="UniProtKB-SubCell"/>
</dbReference>
<keyword evidence="4 6" id="KW-1133">Transmembrane helix</keyword>
<evidence type="ECO:0000256" key="1">
    <source>
        <dbReference type="ARBA" id="ARBA00004651"/>
    </source>
</evidence>
<evidence type="ECO:0000256" key="4">
    <source>
        <dbReference type="ARBA" id="ARBA00022989"/>
    </source>
</evidence>
<evidence type="ECO:0000256" key="5">
    <source>
        <dbReference type="ARBA" id="ARBA00023136"/>
    </source>
</evidence>
<proteinExistence type="predicted"/>
<evidence type="ECO:0000259" key="7">
    <source>
        <dbReference type="Pfam" id="PF13396"/>
    </source>
</evidence>
<feature type="domain" description="Cardiolipin synthase N-terminal" evidence="7">
    <location>
        <begin position="9"/>
        <end position="49"/>
    </location>
</feature>
<keyword evidence="3 6" id="KW-0812">Transmembrane</keyword>
<protein>
    <submittedName>
        <fullName evidence="8">Phospholipase_D-nuclease N-terminal</fullName>
    </submittedName>
</protein>
<evidence type="ECO:0000256" key="3">
    <source>
        <dbReference type="ARBA" id="ARBA00022692"/>
    </source>
</evidence>
<dbReference type="EMBL" id="FPCA01000003">
    <property type="protein sequence ID" value="SFU85228.1"/>
    <property type="molecule type" value="Genomic_DNA"/>
</dbReference>
<keyword evidence="2" id="KW-1003">Cell membrane</keyword>